<keyword evidence="2" id="KW-1185">Reference proteome</keyword>
<reference evidence="1" key="1">
    <citation type="submission" date="2022-06" db="EMBL/GenBank/DDBJ databases">
        <title>Complete genome sequences of two strains of the flax pathogen Septoria linicola.</title>
        <authorList>
            <person name="Lapalu N."/>
            <person name="Simon A."/>
            <person name="Demenou B."/>
            <person name="Paumier D."/>
            <person name="Guillot M.-P."/>
            <person name="Gout L."/>
            <person name="Valade R."/>
        </authorList>
    </citation>
    <scope>NUCLEOTIDE SEQUENCE</scope>
    <source>
        <strain evidence="1">SE15195</strain>
    </source>
</reference>
<dbReference type="EMBL" id="CP099423">
    <property type="protein sequence ID" value="USW54048.1"/>
    <property type="molecule type" value="Genomic_DNA"/>
</dbReference>
<evidence type="ECO:0000313" key="2">
    <source>
        <dbReference type="Proteomes" id="UP001056384"/>
    </source>
</evidence>
<gene>
    <name evidence="1" type="ORF">Slin15195_G073670</name>
</gene>
<protein>
    <submittedName>
        <fullName evidence="1">Uncharacterized protein</fullName>
    </submittedName>
</protein>
<organism evidence="1 2">
    <name type="scientific">Septoria linicola</name>
    <dbReference type="NCBI Taxonomy" id="215465"/>
    <lineage>
        <taxon>Eukaryota</taxon>
        <taxon>Fungi</taxon>
        <taxon>Dikarya</taxon>
        <taxon>Ascomycota</taxon>
        <taxon>Pezizomycotina</taxon>
        <taxon>Dothideomycetes</taxon>
        <taxon>Dothideomycetidae</taxon>
        <taxon>Mycosphaerellales</taxon>
        <taxon>Mycosphaerellaceae</taxon>
        <taxon>Septoria</taxon>
    </lineage>
</organism>
<accession>A0A9Q9EM35</accession>
<dbReference type="Proteomes" id="UP001056384">
    <property type="component" value="Chromosome 6"/>
</dbReference>
<name>A0A9Q9EM35_9PEZI</name>
<dbReference type="AlphaFoldDB" id="A0A9Q9EM35"/>
<evidence type="ECO:0000313" key="1">
    <source>
        <dbReference type="EMBL" id="USW54048.1"/>
    </source>
</evidence>
<sequence>MALGLSLIQVSNTARPALPTQSACSKRACKLKTLSHLVVNDDVKGNLRGSIMLLSNVSMNDWYQGLRHYASQSGIKHSVISQQWSEWKRVTPAQLLPVVQEVLIEDEVYLNFDLHQFFSRCLEFLGSVAISYFHHIGPDKAKRALQRTTRMYEVVHEVLLDATVVETRQLDPSTTVLYNAGQLVSQMSRNERALSIDEALSMSSGHLMDCLKPSARFGPWAVARIEELRPKTCLIEVNQLSMFRVHGETPPQSLLYYNQDEVEEIAATVENEAHGWTALGFNKAARTERMRCEINKCMYQAKIPMRVMQVEEEGEN</sequence>
<proteinExistence type="predicted"/>